<dbReference type="EMBL" id="JAEHOD010000007">
    <property type="protein sequence ID" value="KAG2451652.1"/>
    <property type="molecule type" value="Genomic_DNA"/>
</dbReference>
<dbReference type="GO" id="GO:0046872">
    <property type="term" value="F:metal ion binding"/>
    <property type="evidence" value="ECO:0007669"/>
    <property type="project" value="UniProtKB-KW"/>
</dbReference>
<evidence type="ECO:0000259" key="12">
    <source>
        <dbReference type="PROSITE" id="PS50839"/>
    </source>
</evidence>
<evidence type="ECO:0000256" key="6">
    <source>
        <dbReference type="ARBA" id="ARBA00023136"/>
    </source>
</evidence>
<feature type="compositionally biased region" description="Polar residues" evidence="10">
    <location>
        <begin position="1428"/>
        <end position="1439"/>
    </location>
</feature>
<feature type="compositionally biased region" description="Low complexity" evidence="10">
    <location>
        <begin position="469"/>
        <end position="479"/>
    </location>
</feature>
<name>A0A835WQJ8_9CHLO</name>
<feature type="domain" description="CHASE" evidence="12">
    <location>
        <begin position="63"/>
        <end position="186"/>
    </location>
</feature>
<dbReference type="CDD" id="cd00077">
    <property type="entry name" value="HDc"/>
    <property type="match status" value="1"/>
</dbReference>
<feature type="binding site" evidence="8">
    <location>
        <position position="1206"/>
    </location>
    <ligand>
        <name>AMP</name>
        <dbReference type="ChEBI" id="CHEBI:456215"/>
    </ligand>
</feature>
<protein>
    <recommendedName>
        <fullName evidence="16">Phosphodiesterase</fullName>
    </recommendedName>
</protein>
<evidence type="ECO:0000256" key="11">
    <source>
        <dbReference type="SAM" id="Phobius"/>
    </source>
</evidence>
<evidence type="ECO:0008006" key="16">
    <source>
        <dbReference type="Google" id="ProtNLM"/>
    </source>
</evidence>
<feature type="domain" description="PDEase" evidence="13">
    <location>
        <begin position="925"/>
        <end position="1300"/>
    </location>
</feature>
<proteinExistence type="predicted"/>
<feature type="binding site" evidence="9">
    <location>
        <position position="1045"/>
    </location>
    <ligand>
        <name>Zn(2+)</name>
        <dbReference type="ChEBI" id="CHEBI:29105"/>
        <label>2</label>
    </ligand>
</feature>
<feature type="region of interest" description="Disordered" evidence="10">
    <location>
        <begin position="456"/>
        <end position="479"/>
    </location>
</feature>
<evidence type="ECO:0000256" key="1">
    <source>
        <dbReference type="ARBA" id="ARBA00004370"/>
    </source>
</evidence>
<feature type="binding site" evidence="9">
    <location>
        <position position="1206"/>
    </location>
    <ligand>
        <name>Zn(2+)</name>
        <dbReference type="ChEBI" id="CHEBI:29105"/>
        <label>1</label>
    </ligand>
</feature>
<dbReference type="GO" id="GO:0004114">
    <property type="term" value="F:3',5'-cyclic-nucleotide phosphodiesterase activity"/>
    <property type="evidence" value="ECO:0007669"/>
    <property type="project" value="InterPro"/>
</dbReference>
<feature type="active site" description="Proton donor" evidence="7">
    <location>
        <position position="1003"/>
    </location>
</feature>
<keyword evidence="3 9" id="KW-0479">Metal-binding</keyword>
<keyword evidence="15" id="KW-1185">Reference proteome</keyword>
<feature type="region of interest" description="Disordered" evidence="10">
    <location>
        <begin position="1369"/>
        <end position="1439"/>
    </location>
</feature>
<feature type="region of interest" description="Disordered" evidence="10">
    <location>
        <begin position="525"/>
        <end position="580"/>
    </location>
</feature>
<comment type="caution">
    <text evidence="14">The sequence shown here is derived from an EMBL/GenBank/DDBJ whole genome shotgun (WGS) entry which is preliminary data.</text>
</comment>
<feature type="binding site" evidence="9">
    <location>
        <position position="1007"/>
    </location>
    <ligand>
        <name>Zn(2+)</name>
        <dbReference type="ChEBI" id="CHEBI:29105"/>
        <label>1</label>
    </ligand>
</feature>
<feature type="compositionally biased region" description="Gly residues" evidence="10">
    <location>
        <begin position="810"/>
        <end position="823"/>
    </location>
</feature>
<accession>A0A835WQJ8</accession>
<feature type="compositionally biased region" description="Gly residues" evidence="10">
    <location>
        <begin position="409"/>
        <end position="419"/>
    </location>
</feature>
<dbReference type="PRINTS" id="PR00387">
    <property type="entry name" value="PDIESTERASE1"/>
</dbReference>
<dbReference type="PANTHER" id="PTHR11347">
    <property type="entry name" value="CYCLIC NUCLEOTIDE PHOSPHODIESTERASE"/>
    <property type="match status" value="1"/>
</dbReference>
<evidence type="ECO:0000256" key="5">
    <source>
        <dbReference type="ARBA" id="ARBA00022989"/>
    </source>
</evidence>
<feature type="transmembrane region" description="Helical" evidence="11">
    <location>
        <begin position="241"/>
        <end position="265"/>
    </location>
</feature>
<dbReference type="OrthoDB" id="540972at2759"/>
<feature type="binding site" evidence="8">
    <location>
        <begin position="1003"/>
        <end position="1007"/>
    </location>
    <ligand>
        <name>AMP</name>
        <dbReference type="ChEBI" id="CHEBI:456215"/>
    </ligand>
</feature>
<evidence type="ECO:0000259" key="13">
    <source>
        <dbReference type="PROSITE" id="PS51845"/>
    </source>
</evidence>
<dbReference type="InterPro" id="IPR036971">
    <property type="entry name" value="PDEase_catalytic_dom_sf"/>
</dbReference>
<keyword evidence="6 11" id="KW-0472">Membrane</keyword>
<feature type="binding site" evidence="9">
    <location>
        <position position="1044"/>
    </location>
    <ligand>
        <name>Zn(2+)</name>
        <dbReference type="ChEBI" id="CHEBI:29105"/>
        <label>1</label>
    </ligand>
</feature>
<feature type="region of interest" description="Disordered" evidence="10">
    <location>
        <begin position="797"/>
        <end position="870"/>
    </location>
</feature>
<feature type="compositionally biased region" description="Basic and acidic residues" evidence="10">
    <location>
        <begin position="829"/>
        <end position="840"/>
    </location>
</feature>
<evidence type="ECO:0000256" key="4">
    <source>
        <dbReference type="ARBA" id="ARBA00022801"/>
    </source>
</evidence>
<feature type="binding site" evidence="9">
    <location>
        <position position="1045"/>
    </location>
    <ligand>
        <name>Zn(2+)</name>
        <dbReference type="ChEBI" id="CHEBI:29105"/>
        <label>1</label>
    </ligand>
</feature>
<evidence type="ECO:0000256" key="7">
    <source>
        <dbReference type="PIRSR" id="PIRSR623088-1"/>
    </source>
</evidence>
<dbReference type="InterPro" id="IPR023088">
    <property type="entry name" value="PDEase"/>
</dbReference>
<comment type="subcellular location">
    <subcellularLocation>
        <location evidence="1">Membrane</location>
    </subcellularLocation>
</comment>
<dbReference type="GO" id="GO:0016020">
    <property type="term" value="C:membrane"/>
    <property type="evidence" value="ECO:0007669"/>
    <property type="project" value="UniProtKB-SubCell"/>
</dbReference>
<gene>
    <name evidence="14" type="ORF">HYH02_003432</name>
</gene>
<dbReference type="Proteomes" id="UP000613740">
    <property type="component" value="Unassembled WGS sequence"/>
</dbReference>
<evidence type="ECO:0000313" key="14">
    <source>
        <dbReference type="EMBL" id="KAG2451652.1"/>
    </source>
</evidence>
<keyword evidence="5 11" id="KW-1133">Transmembrane helix</keyword>
<dbReference type="InterPro" id="IPR006189">
    <property type="entry name" value="CHASE_dom"/>
</dbReference>
<feature type="binding site" evidence="8">
    <location>
        <position position="1045"/>
    </location>
    <ligand>
        <name>AMP</name>
        <dbReference type="ChEBI" id="CHEBI:456215"/>
    </ligand>
</feature>
<evidence type="ECO:0000256" key="9">
    <source>
        <dbReference type="PIRSR" id="PIRSR623088-3"/>
    </source>
</evidence>
<reference evidence="14" key="1">
    <citation type="journal article" date="2020" name="bioRxiv">
        <title>Comparative genomics of Chlamydomonas.</title>
        <authorList>
            <person name="Craig R.J."/>
            <person name="Hasan A.R."/>
            <person name="Ness R.W."/>
            <person name="Keightley P.D."/>
        </authorList>
    </citation>
    <scope>NUCLEOTIDE SEQUENCE</scope>
    <source>
        <strain evidence="14">CCAP 11/173</strain>
    </source>
</reference>
<dbReference type="GO" id="GO:0007165">
    <property type="term" value="P:signal transduction"/>
    <property type="evidence" value="ECO:0007669"/>
    <property type="project" value="InterPro"/>
</dbReference>
<feature type="compositionally biased region" description="Low complexity" evidence="10">
    <location>
        <begin position="1372"/>
        <end position="1393"/>
    </location>
</feature>
<dbReference type="PROSITE" id="PS51845">
    <property type="entry name" value="PDEASE_I_2"/>
    <property type="match status" value="1"/>
</dbReference>
<keyword evidence="2 11" id="KW-0812">Transmembrane</keyword>
<dbReference type="InterPro" id="IPR042240">
    <property type="entry name" value="CHASE_sf"/>
</dbReference>
<feature type="compositionally biased region" description="Basic and acidic residues" evidence="10">
    <location>
        <begin position="1401"/>
        <end position="1420"/>
    </location>
</feature>
<evidence type="ECO:0000256" key="8">
    <source>
        <dbReference type="PIRSR" id="PIRSR623088-2"/>
    </source>
</evidence>
<dbReference type="InterPro" id="IPR003607">
    <property type="entry name" value="HD/PDEase_dom"/>
</dbReference>
<feature type="region of interest" description="Disordered" evidence="10">
    <location>
        <begin position="707"/>
        <end position="726"/>
    </location>
</feature>
<dbReference type="Pfam" id="PF00233">
    <property type="entry name" value="PDEase_I"/>
    <property type="match status" value="1"/>
</dbReference>
<evidence type="ECO:0000256" key="10">
    <source>
        <dbReference type="SAM" id="MobiDB-lite"/>
    </source>
</evidence>
<dbReference type="SMART" id="SM00471">
    <property type="entry name" value="HDc"/>
    <property type="match status" value="1"/>
</dbReference>
<feature type="binding site" evidence="8">
    <location>
        <position position="1257"/>
    </location>
    <ligand>
        <name>AMP</name>
        <dbReference type="ChEBI" id="CHEBI:456215"/>
    </ligand>
</feature>
<feature type="compositionally biased region" description="Low complexity" evidence="10">
    <location>
        <begin position="525"/>
        <end position="547"/>
    </location>
</feature>
<sequence>MAAADAAVWIERQLSAAIAPALVAAALVQYGPQWGSAEHLFLGLAPSLLAQAPNNSIRALQLQPSGVIRSVHPFKGNENAVGLDLFATGPNRESALKAVRDRTMTLSGPMDLIQGFYGVIIRQPVFVRGTAPNATFGVPDPLPNPACGEPCAYSAQAGIFWGFATVAMDWDAVLSDPTSKLASLRRLGFRYTVAVVGAPPGSRAVAASRAPPEHPVRATINLPNAQWEVLVSPDSGWNADWYAGLLAGVVVLSVAVAVAMFVALLSRRQHQMLLEALLPKELIHDLREENTASLTACPRMNMGETPADLLLDMMCSLLEGYAPDLRDVVFIRTALLRNMDLYTPLNVKKQIKGANLDAEVAQALMQQLVGGTGHQLSTLAPYRSGVTYTHDGSPMPGCASPDGHSSGQHGPGGGATAGVGGVLPAPPHLMALRRSGGSAYNLETVSGALAFVLSPDADMTPPAPPPSALPHGGPHGPAALQLHAVAGGGGGGRLGLGSLAGIAGQNGAELHARSSMPLLPQQQHLPHAAQPLPSQLQRQQQLGAPRQEVSLDGALLPPSLSHGGHHAHTHSTSGGVAGSGAGTGLPIVAVRLHAEQHGPGSAVASGGHGGALSAGSLHEFALHSGGDNALPLAREDGVLSLGTSPVLTGRGVGLAAIGGGAPTGACTISFGGLRRGGADPEAPAGSSSLGAVGGGGAGGWGSLWRSPARASSGLTREPSASGVSVSRLAGNSLRGMVLSGGGNSPVPAAGAGGGGVEASGPSDSAWSGGGMGVGAAKRISTPSRMALFNIATASGNGSSHLGTAGSGPASAGGGCGTGGGGGSVTPSPRMRERESGRGRSDSSPQPFAISAQGVQPSAPPGAMSPLFGSGVRRGTGPGSVLGLAAGAAAAAASAEDVVLRVAAPPVGISAALPSPMPAYLPVLPSPIPVVNIVEQAEKLLARVDEWQFDMLEVAKATNGHALSVVGFFILQKSGLISRFKLNPVVLARFLRCVESGYVNTPYHNSTHAADVLQMLHVIIHNAQLHVHYLDELGLLAMYFAAVIHDFGHPGLTGDFLINTSDQLALRYNDRSPLENHHCAAAFTLMRRPEFDLLAPLSAAERSSFRKQVIELVLATDMKQHFSILSHFNTVHRLAAYSQQQQQAQPATSGGPPAAVCADGHSKPFSIVKNPSEVREVAAAVGELTAPKPLDDTERSLSLQVALKCADISNLGRELECYKRWVALLEEEMFLQGDKERELGITISPLCDRTKLGVSKSQTGFFDFVALPLVHAMTSAFPGAARMMHHFLTNYNHWKAVAPATSPQPPAAAHKADSETKSAVCAVELAPSSSGRPTSGGAAPEALSPLASAPAALAPVTKAMAKLRSMGSRRLVATETQQQAAAAAPAPVAEGTAVNGRTASKAHAEDRDSREKEWEKDKHGETLAAEAPQLQSQHDQGGGI</sequence>
<evidence type="ECO:0000256" key="2">
    <source>
        <dbReference type="ARBA" id="ARBA00022692"/>
    </source>
</evidence>
<feature type="region of interest" description="Disordered" evidence="10">
    <location>
        <begin position="396"/>
        <end position="419"/>
    </location>
</feature>
<dbReference type="PROSITE" id="PS50839">
    <property type="entry name" value="CHASE"/>
    <property type="match status" value="1"/>
</dbReference>
<dbReference type="Gene3D" id="1.10.1300.10">
    <property type="entry name" value="3'5'-cyclic nucleotide phosphodiesterase, catalytic domain"/>
    <property type="match status" value="1"/>
</dbReference>
<evidence type="ECO:0000313" key="15">
    <source>
        <dbReference type="Proteomes" id="UP000613740"/>
    </source>
</evidence>
<feature type="region of interest" description="Disordered" evidence="10">
    <location>
        <begin position="748"/>
        <end position="770"/>
    </location>
</feature>
<keyword evidence="4" id="KW-0378">Hydrolase</keyword>
<organism evidence="14 15">
    <name type="scientific">Chlamydomonas schloesseri</name>
    <dbReference type="NCBI Taxonomy" id="2026947"/>
    <lineage>
        <taxon>Eukaryota</taxon>
        <taxon>Viridiplantae</taxon>
        <taxon>Chlorophyta</taxon>
        <taxon>core chlorophytes</taxon>
        <taxon>Chlorophyceae</taxon>
        <taxon>CS clade</taxon>
        <taxon>Chlamydomonadales</taxon>
        <taxon>Chlamydomonadaceae</taxon>
        <taxon>Chlamydomonas</taxon>
    </lineage>
</organism>
<dbReference type="Pfam" id="PF03924">
    <property type="entry name" value="CHASE"/>
    <property type="match status" value="1"/>
</dbReference>
<evidence type="ECO:0000256" key="3">
    <source>
        <dbReference type="ARBA" id="ARBA00022723"/>
    </source>
</evidence>
<dbReference type="InterPro" id="IPR002073">
    <property type="entry name" value="PDEase_catalytic_dom"/>
</dbReference>
<dbReference type="SMART" id="SM01079">
    <property type="entry name" value="CHASE"/>
    <property type="match status" value="1"/>
</dbReference>
<dbReference type="Gene3D" id="3.30.450.350">
    <property type="entry name" value="CHASE domain"/>
    <property type="match status" value="1"/>
</dbReference>
<dbReference type="SUPFAM" id="SSF109604">
    <property type="entry name" value="HD-domain/PDEase-like"/>
    <property type="match status" value="1"/>
</dbReference>